<keyword evidence="1" id="KW-0812">Transmembrane</keyword>
<evidence type="ECO:0000313" key="3">
    <source>
        <dbReference type="Proteomes" id="UP000019151"/>
    </source>
</evidence>
<keyword evidence="3" id="KW-1185">Reference proteome</keyword>
<dbReference type="KEGG" id="gba:J421_5327"/>
<feature type="transmembrane region" description="Helical" evidence="1">
    <location>
        <begin position="98"/>
        <end position="118"/>
    </location>
</feature>
<dbReference type="HOGENOM" id="CLU_1903689_0_0_0"/>
<evidence type="ECO:0000313" key="2">
    <source>
        <dbReference type="EMBL" id="AHG92862.1"/>
    </source>
</evidence>
<dbReference type="InParanoid" id="W0RQW9"/>
<keyword evidence="1" id="KW-0472">Membrane</keyword>
<dbReference type="RefSeq" id="WP_025414188.1">
    <property type="nucleotide sequence ID" value="NZ_CP007129.1"/>
</dbReference>
<feature type="transmembrane region" description="Helical" evidence="1">
    <location>
        <begin position="72"/>
        <end position="92"/>
    </location>
</feature>
<sequence>MESSASLAMRRFRMLALIVSPIAALNLVHGAARLALGAGDQVPECALAAAAGALLVVAAAGGALGRRWAPRLWLLGLATGVARVLAALAYAYRQVPNAPAWPLALGAAVALVVGVVLARFGWAAHRAGVHAAT</sequence>
<feature type="transmembrane region" description="Helical" evidence="1">
    <location>
        <begin position="46"/>
        <end position="65"/>
    </location>
</feature>
<gene>
    <name evidence="2" type="ORF">J421_5327</name>
</gene>
<proteinExistence type="predicted"/>
<evidence type="ECO:0000256" key="1">
    <source>
        <dbReference type="SAM" id="Phobius"/>
    </source>
</evidence>
<dbReference type="EMBL" id="CP007129">
    <property type="protein sequence ID" value="AHG92862.1"/>
    <property type="molecule type" value="Genomic_DNA"/>
</dbReference>
<reference evidence="2 3" key="1">
    <citation type="journal article" date="2014" name="Genome Announc.">
        <title>Genome Sequence and Methylome of Soil Bacterium Gemmatirosa kalamazoonensis KBS708T, a Member of the Rarely Cultivated Gemmatimonadetes Phylum.</title>
        <authorList>
            <person name="Debruyn J.M."/>
            <person name="Radosevich M."/>
            <person name="Wommack K.E."/>
            <person name="Polson S.W."/>
            <person name="Hauser L.J."/>
            <person name="Fawaz M.N."/>
            <person name="Korlach J."/>
            <person name="Tsai Y.C."/>
        </authorList>
    </citation>
    <scope>NUCLEOTIDE SEQUENCE [LARGE SCALE GENOMIC DNA]</scope>
    <source>
        <strain evidence="2 3">KBS708</strain>
        <plasmid evidence="3">Plasmid 1</plasmid>
    </source>
</reference>
<organism evidence="2 3">
    <name type="scientific">Gemmatirosa kalamazoonensis</name>
    <dbReference type="NCBI Taxonomy" id="861299"/>
    <lineage>
        <taxon>Bacteria</taxon>
        <taxon>Pseudomonadati</taxon>
        <taxon>Gemmatimonadota</taxon>
        <taxon>Gemmatimonadia</taxon>
        <taxon>Gemmatimonadales</taxon>
        <taxon>Gemmatimonadaceae</taxon>
        <taxon>Gemmatirosa</taxon>
    </lineage>
</organism>
<name>W0RQW9_9BACT</name>
<geneLocation type="plasmid" evidence="2 3">
    <name>1</name>
</geneLocation>
<dbReference type="Proteomes" id="UP000019151">
    <property type="component" value="Plasmid 1"/>
</dbReference>
<keyword evidence="1" id="KW-1133">Transmembrane helix</keyword>
<accession>W0RQW9</accession>
<protein>
    <submittedName>
        <fullName evidence="2">Uncharacterized protein</fullName>
    </submittedName>
</protein>
<keyword evidence="2" id="KW-0614">Plasmid</keyword>
<dbReference type="AlphaFoldDB" id="W0RQW9"/>